<keyword evidence="1 5" id="KW-0245">EGF-like domain</keyword>
<dbReference type="SMART" id="SM00179">
    <property type="entry name" value="EGF_CA"/>
    <property type="match status" value="1"/>
</dbReference>
<organism evidence="10">
    <name type="scientific">Chromera velia CCMP2878</name>
    <dbReference type="NCBI Taxonomy" id="1169474"/>
    <lineage>
        <taxon>Eukaryota</taxon>
        <taxon>Sar</taxon>
        <taxon>Alveolata</taxon>
        <taxon>Colpodellida</taxon>
        <taxon>Chromeraceae</taxon>
        <taxon>Chromera</taxon>
    </lineage>
</organism>
<name>A0A0G4G6D2_9ALVE</name>
<feature type="transmembrane region" description="Helical" evidence="7">
    <location>
        <begin position="970"/>
        <end position="994"/>
    </location>
</feature>
<dbReference type="FunFam" id="2.10.25.10:FF:000038">
    <property type="entry name" value="Fibrillin 2"/>
    <property type="match status" value="1"/>
</dbReference>
<feature type="domain" description="EGF-like" evidence="8">
    <location>
        <begin position="289"/>
        <end position="329"/>
    </location>
</feature>
<accession>A0A0G4G6D2</accession>
<evidence type="ECO:0000256" key="1">
    <source>
        <dbReference type="ARBA" id="ARBA00022536"/>
    </source>
</evidence>
<evidence type="ECO:0000256" key="2">
    <source>
        <dbReference type="ARBA" id="ARBA00022729"/>
    </source>
</evidence>
<feature type="transmembrane region" description="Helical" evidence="7">
    <location>
        <begin position="1038"/>
        <end position="1064"/>
    </location>
</feature>
<dbReference type="PROSITE" id="PS50026">
    <property type="entry name" value="EGF_3"/>
    <property type="match status" value="1"/>
</dbReference>
<feature type="transmembrane region" description="Helical" evidence="7">
    <location>
        <begin position="1190"/>
        <end position="1211"/>
    </location>
</feature>
<dbReference type="Gene3D" id="2.10.25.10">
    <property type="entry name" value="Laminin"/>
    <property type="match status" value="1"/>
</dbReference>
<feature type="compositionally biased region" description="Basic and acidic residues" evidence="6">
    <location>
        <begin position="1435"/>
        <end position="1444"/>
    </location>
</feature>
<dbReference type="Pfam" id="PF02494">
    <property type="entry name" value="HYR"/>
    <property type="match status" value="2"/>
</dbReference>
<evidence type="ECO:0000259" key="8">
    <source>
        <dbReference type="PROSITE" id="PS50026"/>
    </source>
</evidence>
<feature type="domain" description="HYR" evidence="9">
    <location>
        <begin position="431"/>
        <end position="519"/>
    </location>
</feature>
<feature type="region of interest" description="Disordered" evidence="6">
    <location>
        <begin position="1421"/>
        <end position="1746"/>
    </location>
</feature>
<dbReference type="InterPro" id="IPR003410">
    <property type="entry name" value="HYR_dom"/>
</dbReference>
<evidence type="ECO:0000256" key="5">
    <source>
        <dbReference type="PROSITE-ProRule" id="PRU00076"/>
    </source>
</evidence>
<dbReference type="InterPro" id="IPR024731">
    <property type="entry name" value="NELL2-like_EGF"/>
</dbReference>
<feature type="transmembrane region" description="Helical" evidence="7">
    <location>
        <begin position="756"/>
        <end position="775"/>
    </location>
</feature>
<dbReference type="SUPFAM" id="SSF69318">
    <property type="entry name" value="Integrin alpha N-terminal domain"/>
    <property type="match status" value="1"/>
</dbReference>
<feature type="compositionally biased region" description="Basic and acidic residues" evidence="6">
    <location>
        <begin position="941"/>
        <end position="953"/>
    </location>
</feature>
<dbReference type="PROSITE" id="PS01187">
    <property type="entry name" value="EGF_CA"/>
    <property type="match status" value="1"/>
</dbReference>
<dbReference type="InterPro" id="IPR018097">
    <property type="entry name" value="EGF_Ca-bd_CS"/>
</dbReference>
<feature type="transmembrane region" description="Helical" evidence="7">
    <location>
        <begin position="1157"/>
        <end position="1178"/>
    </location>
</feature>
<keyword evidence="7" id="KW-0812">Transmembrane</keyword>
<protein>
    <recommendedName>
        <fullName evidence="11">HYR domain-containing protein</fullName>
    </recommendedName>
</protein>
<dbReference type="PROSITE" id="PS50825">
    <property type="entry name" value="HYR"/>
    <property type="match status" value="2"/>
</dbReference>
<feature type="compositionally biased region" description="Acidic residues" evidence="6">
    <location>
        <begin position="1702"/>
        <end position="1718"/>
    </location>
</feature>
<evidence type="ECO:0000256" key="3">
    <source>
        <dbReference type="ARBA" id="ARBA00022737"/>
    </source>
</evidence>
<feature type="compositionally biased region" description="Polar residues" evidence="6">
    <location>
        <begin position="1650"/>
        <end position="1669"/>
    </location>
</feature>
<dbReference type="SMART" id="SM00181">
    <property type="entry name" value="EGF"/>
    <property type="match status" value="2"/>
</dbReference>
<dbReference type="PROSITE" id="PS00010">
    <property type="entry name" value="ASX_HYDROXYL"/>
    <property type="match status" value="1"/>
</dbReference>
<dbReference type="InterPro" id="IPR013519">
    <property type="entry name" value="Int_alpha_beta-p"/>
</dbReference>
<sequence>MSVIRNGTNGFTIRSDIDEDGGPLGARLGQGVGGPVDFNHDGVSDIVFGMYHRSRLYVIYGKSASSFEDLRLLDPEGEEFEPSGQTISTLVGSKLYSRAGDRDSSLDDNGGVTVSISYPHVGVGDINGDGVNDLIAPNLDRDSSGLTDNGLVYVVFGGDCLWQGCATNADCTEPRASVSSVPFTCTCHEEYQQEGDGTDGDCSNRIPTIVCPAGHDEMADLVSNGRRENWTFVPADPEFISDDRSIEELNVIHTPTSSVLGFGQHAVMMTVVDGGGANASCTYNVTVVDFDECVEEEHDCNEFALCTNAEGSFSCQCNAGFGGDGVTCVECPDCTDSQTCVTTGDSYLCDEKPTITCPPAQNVYTDTGSATWAFALDQFQATATVTDVEEQNLTPTFAPQGSFQIGSKNVTASVTDSNGGEAFCTFTVNVIDQEPPTIDQSCQSALTLRPKGASTSVADSEHAGFAVVTVTDNDGEQPTLTYSPDKSQSLDAGSHVVTLTAMDKSGNNATCTFTVFVEACPANSEREMAGGSCACEKGFYFIPKVSLGLSSGQEEKEVQSLLEVTEWTLTQSRSMFYSGSCVKCPEHAACYGGHVSLQASRLLQSVEEHQTESALQTSNQTRRLQASSSSPQPFTLKEHARPIPNPGYSLTKRYFEAQVTGCPVVDSCSPAEQAAYQTVEPGTGCREGMEGPLCSECSHGWRSFGYSDLPCQRCFSDIVNVLLLFTAFFLTGLVVAFYTRGHYSALTDEAMPTFKVLVKIFVLLVTSAPFAFYPVEQIINRYGSDQLHIAIEEGREISLELLANVLPDATKFLRLPSVGDFFSISCLVDDVYKKDCNRTCQEQAYFAGLVFRALTPLLLWVLMFLFLLAVAVVLVALRPHDREAGRELKRHLTRLKTGWESLSDLQKAKEITGLRDRAFEADWGLLYLGVVRERMAELRDETETAKREEEENQQKGAKAKKRRHLWRRKLLVWLSLVPLVTRASATVFVVLYLLSYELVLETLYNGLACDSVGGMGRRLVNKPSIACDSVEFKYWENALLIIVLVYCVAIPLTLLTIALIYTACRKRALRRKKISPTGLTGALGRPLTGDSEDDDWPTVSEVVQTVTMKRERILQVFSFALGGYKSQFFYWEILVIFQRLLSTFVGSYRIAEEPKTAISFQIIVGIVFLTLQSTFNPFQVPVIFEVRAGVALLCILLAVIALAYAVFWIVAQIVREALLYYAFALHQEEEEVTRGERFWRLRLTLQAVQRSCRLALLSMEKWAQSRRKQITVVINSFSQLSTDKTSSPLKMRLRMRGDAEPLDETLEKTTKSQELAHIAKGKQWRGRLSRKLDRIKRKIEDWISEQAAADVKGPAGPLASKNIAVLLSLGQFDSFAIRLATLLSHRLESHEWLQRWVRQIEFDYEWLPLAMAILQPELMPSSGSERRKSVGHSMRRIDPRRRGSDVSNVVSNLERGGESVGGSPVGLGEVEHRGWSYHTSSGRAGETVGESGGGGVEKEEESGSESPILIRSHRQERHMQRENSMNKSREDVPSPSSSCPDEVSLSIDTEGETLPSNGPPFMPTGRHSTVPQEEEEDESGEGGETGNRPSIEVESLSSFRRGDQNVEAEGEGGQEEAGDVSSQRQRRQIPRKFLEKAMATPHPQPAQRGDGQSNVPEESVKSHLTSVAVSLSPRVEEMRSQRQGGDSRPTRPGPLEMHKEEEREEEDEDEEEEGDEMDERASELQQLTRAERHPNTRSDPPVFFHPSTVMNRQTTFSLTEVDSLSLPSFDCVWGLLASLESPAEIHKDNVTITPPVSASSSHQPASKMPRRCFAYFGNHLDSPALRDLPGYARGGGGVEGQGETGDSTDAECEISVERLLENLSLAEGLPFNTLLWVCLPSA</sequence>
<proteinExistence type="predicted"/>
<evidence type="ECO:0000256" key="7">
    <source>
        <dbReference type="SAM" id="Phobius"/>
    </source>
</evidence>
<reference evidence="10" key="1">
    <citation type="submission" date="2014-11" db="EMBL/GenBank/DDBJ databases">
        <authorList>
            <person name="Otto D Thomas"/>
            <person name="Naeem Raeece"/>
        </authorList>
    </citation>
    <scope>NUCLEOTIDE SEQUENCE</scope>
</reference>
<keyword evidence="7" id="KW-0472">Membrane</keyword>
<dbReference type="SMART" id="SM00191">
    <property type="entry name" value="Int_alpha"/>
    <property type="match status" value="2"/>
</dbReference>
<dbReference type="PROSITE" id="PS01186">
    <property type="entry name" value="EGF_2"/>
    <property type="match status" value="1"/>
</dbReference>
<dbReference type="GO" id="GO:0005509">
    <property type="term" value="F:calcium ion binding"/>
    <property type="evidence" value="ECO:0007669"/>
    <property type="project" value="InterPro"/>
</dbReference>
<feature type="region of interest" description="Disordered" evidence="6">
    <location>
        <begin position="608"/>
        <end position="638"/>
    </location>
</feature>
<dbReference type="PANTHER" id="PTHR24273">
    <property type="entry name" value="FI04643P-RELATED"/>
    <property type="match status" value="1"/>
</dbReference>
<feature type="compositionally biased region" description="Polar residues" evidence="6">
    <location>
        <begin position="612"/>
        <end position="633"/>
    </location>
</feature>
<dbReference type="VEuPathDB" id="CryptoDB:Cvel_20484"/>
<keyword evidence="7" id="KW-1133">Transmembrane helix</keyword>
<dbReference type="PhylomeDB" id="A0A0G4G6D2"/>
<keyword evidence="3" id="KW-0677">Repeat</keyword>
<evidence type="ECO:0000256" key="6">
    <source>
        <dbReference type="SAM" id="MobiDB-lite"/>
    </source>
</evidence>
<feature type="domain" description="HYR" evidence="9">
    <location>
        <begin position="202"/>
        <end position="289"/>
    </location>
</feature>
<dbReference type="InterPro" id="IPR028994">
    <property type="entry name" value="Integrin_alpha_N"/>
</dbReference>
<evidence type="ECO:0000259" key="9">
    <source>
        <dbReference type="PROSITE" id="PS50825"/>
    </source>
</evidence>
<dbReference type="InterPro" id="IPR001881">
    <property type="entry name" value="EGF-like_Ca-bd_dom"/>
</dbReference>
<dbReference type="PANTHER" id="PTHR24273:SF32">
    <property type="entry name" value="HYALIN"/>
    <property type="match status" value="1"/>
</dbReference>
<feature type="compositionally biased region" description="Acidic residues" evidence="6">
    <location>
        <begin position="1572"/>
        <end position="1581"/>
    </location>
</feature>
<evidence type="ECO:0008006" key="11">
    <source>
        <dbReference type="Google" id="ProtNLM"/>
    </source>
</evidence>
<feature type="transmembrane region" description="Helical" evidence="7">
    <location>
        <begin position="718"/>
        <end position="736"/>
    </location>
</feature>
<dbReference type="SUPFAM" id="SSF57184">
    <property type="entry name" value="Growth factor receptor domain"/>
    <property type="match status" value="1"/>
</dbReference>
<feature type="region of interest" description="Disordered" evidence="6">
    <location>
        <begin position="941"/>
        <end position="960"/>
    </location>
</feature>
<feature type="transmembrane region" description="Helical" evidence="7">
    <location>
        <begin position="857"/>
        <end position="877"/>
    </location>
</feature>
<evidence type="ECO:0000256" key="4">
    <source>
        <dbReference type="ARBA" id="ARBA00023157"/>
    </source>
</evidence>
<dbReference type="EMBL" id="CDMZ01000928">
    <property type="protein sequence ID" value="CEM24123.1"/>
    <property type="molecule type" value="Genomic_DNA"/>
</dbReference>
<dbReference type="CDD" id="cd00054">
    <property type="entry name" value="EGF_CA"/>
    <property type="match status" value="1"/>
</dbReference>
<dbReference type="InterPro" id="IPR000742">
    <property type="entry name" value="EGF"/>
</dbReference>
<dbReference type="InterPro" id="IPR000152">
    <property type="entry name" value="EGF-type_Asp/Asn_hydroxyl_site"/>
</dbReference>
<gene>
    <name evidence="10" type="ORF">Cvel_20484</name>
</gene>
<dbReference type="Gene3D" id="2.130.10.130">
    <property type="entry name" value="Integrin alpha, N-terminal"/>
    <property type="match status" value="1"/>
</dbReference>
<keyword evidence="4" id="KW-1015">Disulfide bond</keyword>
<dbReference type="InterPro" id="IPR009030">
    <property type="entry name" value="Growth_fac_rcpt_cys_sf"/>
</dbReference>
<dbReference type="Pfam" id="PF12947">
    <property type="entry name" value="EGF_3"/>
    <property type="match status" value="1"/>
</dbReference>
<feature type="compositionally biased region" description="Acidic residues" evidence="6">
    <location>
        <begin position="1606"/>
        <end position="1618"/>
    </location>
</feature>
<keyword evidence="2" id="KW-0732">Signal</keyword>
<evidence type="ECO:0000313" key="10">
    <source>
        <dbReference type="EMBL" id="CEM24123.1"/>
    </source>
</evidence>
<comment type="caution">
    <text evidence="5">Lacks conserved residue(s) required for the propagation of feature annotation.</text>
</comment>